<keyword evidence="1" id="KW-0472">Membrane</keyword>
<evidence type="ECO:0000313" key="2">
    <source>
        <dbReference type="EMBL" id="UOE27014.1"/>
    </source>
</evidence>
<name>A0ABY4AW11_9MICO</name>
<keyword evidence="1" id="KW-1133">Transmembrane helix</keyword>
<accession>A0ABY4AW11</accession>
<feature type="transmembrane region" description="Helical" evidence="1">
    <location>
        <begin position="7"/>
        <end position="33"/>
    </location>
</feature>
<proteinExistence type="predicted"/>
<organism evidence="2 3">
    <name type="scientific">Agromyces soli</name>
    <dbReference type="NCBI Taxonomy" id="659012"/>
    <lineage>
        <taxon>Bacteria</taxon>
        <taxon>Bacillati</taxon>
        <taxon>Actinomycetota</taxon>
        <taxon>Actinomycetes</taxon>
        <taxon>Micrococcales</taxon>
        <taxon>Microbacteriaceae</taxon>
        <taxon>Agromyces</taxon>
    </lineage>
</organism>
<reference evidence="2 3" key="1">
    <citation type="submission" date="2022-03" db="EMBL/GenBank/DDBJ databases">
        <title>Agromyces sp. isolated from the gut of P. brevitarsis seulensis larvae.</title>
        <authorList>
            <person name="Won M."/>
            <person name="Kwon S.-W."/>
        </authorList>
    </citation>
    <scope>NUCLEOTIDE SEQUENCE [LARGE SCALE GENOMIC DNA]</scope>
    <source>
        <strain evidence="2 3">KACC 16215</strain>
    </source>
</reference>
<sequence length="49" mass="5079">MSRLDGLGVVGSALALLVLGVCAVPVFAVWLMLPLVPAVAMLAQLWGLF</sequence>
<evidence type="ECO:0000313" key="3">
    <source>
        <dbReference type="Proteomes" id="UP000831304"/>
    </source>
</evidence>
<dbReference type="EMBL" id="CP094533">
    <property type="protein sequence ID" value="UOE27014.1"/>
    <property type="molecule type" value="Genomic_DNA"/>
</dbReference>
<keyword evidence="1" id="KW-0812">Transmembrane</keyword>
<gene>
    <name evidence="2" type="ORF">MTP13_04305</name>
</gene>
<dbReference type="Proteomes" id="UP000831304">
    <property type="component" value="Chromosome"/>
</dbReference>
<protein>
    <submittedName>
        <fullName evidence="2">Uncharacterized protein</fullName>
    </submittedName>
</protein>
<dbReference type="RefSeq" id="WP_243569874.1">
    <property type="nucleotide sequence ID" value="NZ_BAAARD010000002.1"/>
</dbReference>
<keyword evidence="3" id="KW-1185">Reference proteome</keyword>
<evidence type="ECO:0000256" key="1">
    <source>
        <dbReference type="SAM" id="Phobius"/>
    </source>
</evidence>